<keyword evidence="3" id="KW-1185">Reference proteome</keyword>
<gene>
    <name evidence="2" type="ORF">B0H66DRAFT_602999</name>
</gene>
<accession>A0AAE0M5B0</accession>
<reference evidence="2" key="2">
    <citation type="submission" date="2023-06" db="EMBL/GenBank/DDBJ databases">
        <authorList>
            <consortium name="Lawrence Berkeley National Laboratory"/>
            <person name="Haridas S."/>
            <person name="Hensen N."/>
            <person name="Bonometti L."/>
            <person name="Westerberg I."/>
            <person name="Brannstrom I.O."/>
            <person name="Guillou S."/>
            <person name="Cros-Aarteil S."/>
            <person name="Calhoun S."/>
            <person name="Kuo A."/>
            <person name="Mondo S."/>
            <person name="Pangilinan J."/>
            <person name="Riley R."/>
            <person name="Labutti K."/>
            <person name="Andreopoulos B."/>
            <person name="Lipzen A."/>
            <person name="Chen C."/>
            <person name="Yanf M."/>
            <person name="Daum C."/>
            <person name="Ng V."/>
            <person name="Clum A."/>
            <person name="Steindorff A."/>
            <person name="Ohm R."/>
            <person name="Martin F."/>
            <person name="Silar P."/>
            <person name="Natvig D."/>
            <person name="Lalanne C."/>
            <person name="Gautier V."/>
            <person name="Ament-Velasquez S.L."/>
            <person name="Kruys A."/>
            <person name="Hutchinson M.I."/>
            <person name="Powell A.J."/>
            <person name="Barry K."/>
            <person name="Miller A.N."/>
            <person name="Grigoriev I.V."/>
            <person name="Debuchy R."/>
            <person name="Gladieux P."/>
            <person name="Thoren M.H."/>
            <person name="Johannesson H."/>
        </authorList>
    </citation>
    <scope>NUCLEOTIDE SEQUENCE</scope>
    <source>
        <strain evidence="2">CBS 118394</strain>
    </source>
</reference>
<dbReference type="AlphaFoldDB" id="A0AAE0M5B0"/>
<dbReference type="Proteomes" id="UP001283341">
    <property type="component" value="Unassembled WGS sequence"/>
</dbReference>
<organism evidence="2 3">
    <name type="scientific">Apodospora peruviana</name>
    <dbReference type="NCBI Taxonomy" id="516989"/>
    <lineage>
        <taxon>Eukaryota</taxon>
        <taxon>Fungi</taxon>
        <taxon>Dikarya</taxon>
        <taxon>Ascomycota</taxon>
        <taxon>Pezizomycotina</taxon>
        <taxon>Sordariomycetes</taxon>
        <taxon>Sordariomycetidae</taxon>
        <taxon>Sordariales</taxon>
        <taxon>Lasiosphaeriaceae</taxon>
        <taxon>Apodospora</taxon>
    </lineage>
</organism>
<sequence length="839" mass="90807">MADDIHHLVLGPFRDVVAKGNTALENARGANSQPMIKSAQSLVNNAERALNKIEPVCNKRLGEYGSNFIDALKENDEISGFREQLNDILWDLDDCIEVDGFDVEIYSRLQALLRGAALKISDIVVRMKLEHPQSEVAVSVTSGRSRAPSLVSPGSINVAEAKAGPVPTWEEDGEAVERREQQTEPVEVAIVVQPFVGEPPTIRLEDMPPQPSENPWQGKADNLASDIAELNMDVDDSIERRPRIEIGRQEDDLVSPLTPDNQTASHFFGRPNSASLFANHPRDSLVSPIDDEALNSPTNILEKTPSLASGESSYSMTAEHGSQQPAIPPIPPILSYQHSKSSPVSPQQRPPPGPRLPDSEGLIAVETELSPQSSHNSEPPPDCTIDQTSSFYQYKGFCEGATEVLRGGSGVKRERRQLGITAASATAVVAKCKKCMYELDWELVRNDLDKRDARDNYSMAAGAVSFRLRFLSKSHLAVRRVDENQVYGCLFCVRAGRTPREGDATVFFGQAALFSHLARHPRPLPFVPGVTVLYDFDGDGGEEFRNNYDMRFLKPPLIAAATGPDDRDGFIRRLPIAVASETFTALRAPPPDRATAATGLLPMLQFAVGARIVGIEFPARYGGEWATGWADGAKGVFPVDCVRLQPPRRQGDVVKASLPTATGGRGGSHLSAVARWKRVPPSMSKKDKELSLASGEAQWLKFDKGEVITGISFAHQGHWCWSGYNAKGKWGIFPRAFMEPATLLEEAPSNLLSLLHREGNKRGSGLGLTIGGSGGGMFSRIRGEGRRRLSSHSSTGGGVDRGGGGDEEHPPSPSGSYFSSAGTGSAGGSSVRSPRPSLY</sequence>
<protein>
    <recommendedName>
        <fullName evidence="4">SH3 domain-containing protein</fullName>
    </recommendedName>
</protein>
<dbReference type="EMBL" id="JAUEDM010000004">
    <property type="protein sequence ID" value="KAK3318409.1"/>
    <property type="molecule type" value="Genomic_DNA"/>
</dbReference>
<feature type="region of interest" description="Disordered" evidence="1">
    <location>
        <begin position="777"/>
        <end position="839"/>
    </location>
</feature>
<comment type="caution">
    <text evidence="2">The sequence shown here is derived from an EMBL/GenBank/DDBJ whole genome shotgun (WGS) entry which is preliminary data.</text>
</comment>
<feature type="compositionally biased region" description="Polar residues" evidence="1">
    <location>
        <begin position="296"/>
        <end position="324"/>
    </location>
</feature>
<evidence type="ECO:0000256" key="1">
    <source>
        <dbReference type="SAM" id="MobiDB-lite"/>
    </source>
</evidence>
<evidence type="ECO:0000313" key="3">
    <source>
        <dbReference type="Proteomes" id="UP001283341"/>
    </source>
</evidence>
<feature type="region of interest" description="Disordered" evidence="1">
    <location>
        <begin position="296"/>
        <end position="359"/>
    </location>
</feature>
<feature type="compositionally biased region" description="Basic and acidic residues" evidence="1">
    <location>
        <begin position="237"/>
        <end position="251"/>
    </location>
</feature>
<dbReference type="SUPFAM" id="SSF50044">
    <property type="entry name" value="SH3-domain"/>
    <property type="match status" value="1"/>
</dbReference>
<feature type="region of interest" description="Disordered" evidence="1">
    <location>
        <begin position="234"/>
        <end position="269"/>
    </location>
</feature>
<evidence type="ECO:0000313" key="2">
    <source>
        <dbReference type="EMBL" id="KAK3318409.1"/>
    </source>
</evidence>
<evidence type="ECO:0008006" key="4">
    <source>
        <dbReference type="Google" id="ProtNLM"/>
    </source>
</evidence>
<reference evidence="2" key="1">
    <citation type="journal article" date="2023" name="Mol. Phylogenet. Evol.">
        <title>Genome-scale phylogeny and comparative genomics of the fungal order Sordariales.</title>
        <authorList>
            <person name="Hensen N."/>
            <person name="Bonometti L."/>
            <person name="Westerberg I."/>
            <person name="Brannstrom I.O."/>
            <person name="Guillou S."/>
            <person name="Cros-Aarteil S."/>
            <person name="Calhoun S."/>
            <person name="Haridas S."/>
            <person name="Kuo A."/>
            <person name="Mondo S."/>
            <person name="Pangilinan J."/>
            <person name="Riley R."/>
            <person name="LaButti K."/>
            <person name="Andreopoulos B."/>
            <person name="Lipzen A."/>
            <person name="Chen C."/>
            <person name="Yan M."/>
            <person name="Daum C."/>
            <person name="Ng V."/>
            <person name="Clum A."/>
            <person name="Steindorff A."/>
            <person name="Ohm R.A."/>
            <person name="Martin F."/>
            <person name="Silar P."/>
            <person name="Natvig D.O."/>
            <person name="Lalanne C."/>
            <person name="Gautier V."/>
            <person name="Ament-Velasquez S.L."/>
            <person name="Kruys A."/>
            <person name="Hutchinson M.I."/>
            <person name="Powell A.J."/>
            <person name="Barry K."/>
            <person name="Miller A.N."/>
            <person name="Grigoriev I.V."/>
            <person name="Debuchy R."/>
            <person name="Gladieux P."/>
            <person name="Hiltunen Thoren M."/>
            <person name="Johannesson H."/>
        </authorList>
    </citation>
    <scope>NUCLEOTIDE SEQUENCE</scope>
    <source>
        <strain evidence="2">CBS 118394</strain>
    </source>
</reference>
<name>A0AAE0M5B0_9PEZI</name>
<feature type="compositionally biased region" description="Low complexity" evidence="1">
    <location>
        <begin position="814"/>
        <end position="833"/>
    </location>
</feature>
<proteinExistence type="predicted"/>
<dbReference type="InterPro" id="IPR036028">
    <property type="entry name" value="SH3-like_dom_sf"/>
</dbReference>